<dbReference type="InterPro" id="IPR046328">
    <property type="entry name" value="ETS_fam"/>
</dbReference>
<dbReference type="GO" id="GO:0043565">
    <property type="term" value="F:sequence-specific DNA binding"/>
    <property type="evidence" value="ECO:0007669"/>
    <property type="project" value="InterPro"/>
</dbReference>
<evidence type="ECO:0000256" key="1">
    <source>
        <dbReference type="ARBA" id="ARBA00005562"/>
    </source>
</evidence>
<evidence type="ECO:0000259" key="4">
    <source>
        <dbReference type="PROSITE" id="PS50061"/>
    </source>
</evidence>
<dbReference type="InterPro" id="IPR036388">
    <property type="entry name" value="WH-like_DNA-bd_sf"/>
</dbReference>
<dbReference type="InterPro" id="IPR036390">
    <property type="entry name" value="WH_DNA-bd_sf"/>
</dbReference>
<dbReference type="PANTHER" id="PTHR11849:SF190">
    <property type="entry name" value="ETS-DOMAIN PROTEIN"/>
    <property type="match status" value="1"/>
</dbReference>
<dbReference type="SMART" id="SM00413">
    <property type="entry name" value="ETS"/>
    <property type="match status" value="1"/>
</dbReference>
<dbReference type="GO" id="GO:0005634">
    <property type="term" value="C:nucleus"/>
    <property type="evidence" value="ECO:0007669"/>
    <property type="project" value="UniProtKB-SubCell"/>
</dbReference>
<dbReference type="Pfam" id="PF02198">
    <property type="entry name" value="SAM_PNT"/>
    <property type="match status" value="1"/>
</dbReference>
<keyword evidence="2 3" id="KW-0238">DNA-binding</keyword>
<dbReference type="PANTHER" id="PTHR11849">
    <property type="entry name" value="ETS"/>
    <property type="match status" value="1"/>
</dbReference>
<protein>
    <submittedName>
        <fullName evidence="7">ETS domain-containing protein</fullName>
    </submittedName>
</protein>
<dbReference type="InterPro" id="IPR000418">
    <property type="entry name" value="Ets_dom"/>
</dbReference>
<sequence length="553" mass="61706">MISDNPTSFVDVNTFTNHIMRRELMLTLENMSPKLAAPAPAPPSLSFGAAGSPFDSSALNALLPGLATRSAFSVVCGAGGNVLPGVTTASNFFDVGSPPATISTAASPFAPLLFPNIGSPQSIPPTPVLQSTALPVVTSSALVNAVQALTAGSPQAPVLFNQLIQFPQTDNRLDLVGWRVREPVDWTMDDVVGWMLETSKRLGIPCEDINMSKFATLSGAELLKMNENDFTDCDPSYGKLFYREMARFLNVTIPEDNILDDVLRKYKDLEESKPTIDTNAIFQQQIQRQQEMNNLFAAQQQLTQTLANNIRAQSIAQFTNNLCAALNPTGLNLNNLAASPLLANTLQRRNSISSDYLPCFQQGPSTSGGYDSESEIKGVFKNRPLDGKIRKRSQHAKGNKLWEFIRDALKDPSTCPSVVRWEDPNEGVFRIVESEKLARLWGERKNNTKMTYEKLSRAMRTYYDKQILVPVPKTGLYPKKLVYNLIWISIVLAPNLDPMILLQHKDFAAGEWPQTGVQIWAKRTRMEQWWSVRFVLMVRPIGWNWLGRRRRTR</sequence>
<dbReference type="SUPFAM" id="SSF47769">
    <property type="entry name" value="SAM/Pointed domain"/>
    <property type="match status" value="1"/>
</dbReference>
<dbReference type="GO" id="GO:0030154">
    <property type="term" value="P:cell differentiation"/>
    <property type="evidence" value="ECO:0007669"/>
    <property type="project" value="TreeGrafter"/>
</dbReference>
<dbReference type="InterPro" id="IPR013761">
    <property type="entry name" value="SAM/pointed_sf"/>
</dbReference>
<dbReference type="GO" id="GO:0000981">
    <property type="term" value="F:DNA-binding transcription factor activity, RNA polymerase II-specific"/>
    <property type="evidence" value="ECO:0007669"/>
    <property type="project" value="TreeGrafter"/>
</dbReference>
<evidence type="ECO:0000313" key="7">
    <source>
        <dbReference type="WBParaSite" id="MBELARI_LOCUS7113.2"/>
    </source>
</evidence>
<accession>A0AAF3FJ38</accession>
<name>A0AAF3FJ38_9BILA</name>
<evidence type="ECO:0000256" key="2">
    <source>
        <dbReference type="ARBA" id="ARBA00023125"/>
    </source>
</evidence>
<dbReference type="WBParaSite" id="MBELARI_LOCUS7113.2">
    <property type="protein sequence ID" value="MBELARI_LOCUS7113.2"/>
    <property type="gene ID" value="MBELARI_LOCUS7113"/>
</dbReference>
<keyword evidence="3" id="KW-0539">Nucleus</keyword>
<dbReference type="PROSITE" id="PS50061">
    <property type="entry name" value="ETS_DOMAIN_3"/>
    <property type="match status" value="1"/>
</dbReference>
<dbReference type="Gene3D" id="1.10.150.50">
    <property type="entry name" value="Transcription Factor, Ets-1"/>
    <property type="match status" value="1"/>
</dbReference>
<proteinExistence type="inferred from homology"/>
<dbReference type="Gene3D" id="1.10.10.10">
    <property type="entry name" value="Winged helix-like DNA-binding domain superfamily/Winged helix DNA-binding domain"/>
    <property type="match status" value="1"/>
</dbReference>
<dbReference type="SUPFAM" id="SSF46785">
    <property type="entry name" value="Winged helix' DNA-binding domain"/>
    <property type="match status" value="1"/>
</dbReference>
<dbReference type="AlphaFoldDB" id="A0AAF3FJ38"/>
<feature type="domain" description="PNT" evidence="5">
    <location>
        <begin position="165"/>
        <end position="252"/>
    </location>
</feature>
<dbReference type="InterPro" id="IPR003118">
    <property type="entry name" value="Pointed_dom"/>
</dbReference>
<comment type="similarity">
    <text evidence="1 3">Belongs to the ETS family.</text>
</comment>
<evidence type="ECO:0000259" key="5">
    <source>
        <dbReference type="PROSITE" id="PS51433"/>
    </source>
</evidence>
<keyword evidence="6" id="KW-1185">Reference proteome</keyword>
<reference evidence="7" key="1">
    <citation type="submission" date="2024-02" db="UniProtKB">
        <authorList>
            <consortium name="WormBaseParasite"/>
        </authorList>
    </citation>
    <scope>IDENTIFICATION</scope>
</reference>
<comment type="subcellular location">
    <subcellularLocation>
        <location evidence="3">Nucleus</location>
    </subcellularLocation>
</comment>
<dbReference type="PROSITE" id="PS51433">
    <property type="entry name" value="PNT"/>
    <property type="match status" value="1"/>
</dbReference>
<dbReference type="SMART" id="SM00251">
    <property type="entry name" value="SAM_PNT"/>
    <property type="match status" value="1"/>
</dbReference>
<dbReference type="PRINTS" id="PR00454">
    <property type="entry name" value="ETSDOMAIN"/>
</dbReference>
<dbReference type="Pfam" id="PF00178">
    <property type="entry name" value="Ets"/>
    <property type="match status" value="1"/>
</dbReference>
<evidence type="ECO:0000313" key="6">
    <source>
        <dbReference type="Proteomes" id="UP000887575"/>
    </source>
</evidence>
<evidence type="ECO:0000256" key="3">
    <source>
        <dbReference type="RuleBase" id="RU004019"/>
    </source>
</evidence>
<organism evidence="6 7">
    <name type="scientific">Mesorhabditis belari</name>
    <dbReference type="NCBI Taxonomy" id="2138241"/>
    <lineage>
        <taxon>Eukaryota</taxon>
        <taxon>Metazoa</taxon>
        <taxon>Ecdysozoa</taxon>
        <taxon>Nematoda</taxon>
        <taxon>Chromadorea</taxon>
        <taxon>Rhabditida</taxon>
        <taxon>Rhabditina</taxon>
        <taxon>Rhabditomorpha</taxon>
        <taxon>Rhabditoidea</taxon>
        <taxon>Rhabditidae</taxon>
        <taxon>Mesorhabditinae</taxon>
        <taxon>Mesorhabditis</taxon>
    </lineage>
</organism>
<feature type="domain" description="ETS" evidence="4">
    <location>
        <begin position="399"/>
        <end position="471"/>
    </location>
</feature>
<dbReference type="Proteomes" id="UP000887575">
    <property type="component" value="Unassembled WGS sequence"/>
</dbReference>